<evidence type="ECO:0000313" key="2">
    <source>
        <dbReference type="Proteomes" id="UP000290608"/>
    </source>
</evidence>
<gene>
    <name evidence="1" type="ORF">DSL99_1332</name>
</gene>
<reference evidence="1 2" key="1">
    <citation type="submission" date="2018-07" db="EMBL/GenBank/DDBJ databases">
        <title>Leeuwenhoekiella genomics.</title>
        <authorList>
            <person name="Tahon G."/>
            <person name="Willems A."/>
        </authorList>
    </citation>
    <scope>NUCLEOTIDE SEQUENCE [LARGE SCALE GENOMIC DNA]</scope>
    <source>
        <strain evidence="1 2">LMG 1345</strain>
    </source>
</reference>
<proteinExistence type="predicted"/>
<protein>
    <submittedName>
        <fullName evidence="1">Uncharacterized protein</fullName>
    </submittedName>
</protein>
<organism evidence="1 2">
    <name type="scientific">Leeuwenhoekiella marinoflava</name>
    <dbReference type="NCBI Taxonomy" id="988"/>
    <lineage>
        <taxon>Bacteria</taxon>
        <taxon>Pseudomonadati</taxon>
        <taxon>Bacteroidota</taxon>
        <taxon>Flavobacteriia</taxon>
        <taxon>Flavobacteriales</taxon>
        <taxon>Flavobacteriaceae</taxon>
        <taxon>Leeuwenhoekiella</taxon>
    </lineage>
</organism>
<accession>A0A4Q0PNE9</accession>
<name>A0A4Q0PNE9_9FLAO</name>
<dbReference type="EMBL" id="QOVL01000005">
    <property type="protein sequence ID" value="RXG32027.1"/>
    <property type="molecule type" value="Genomic_DNA"/>
</dbReference>
<sequence>MNKIVLNKLKPDDLSTLNEACVLYDQYLDFFAQAEPGPAILIYKSIALELAYTLAGRLKVRRVPATSLLNLEVHSAFILQNALMHYNGKVEHSLERARAYRLLERVNQLLPVTVAQP</sequence>
<evidence type="ECO:0000313" key="1">
    <source>
        <dbReference type="EMBL" id="RXG32027.1"/>
    </source>
</evidence>
<dbReference type="Proteomes" id="UP000290608">
    <property type="component" value="Unassembled WGS sequence"/>
</dbReference>
<comment type="caution">
    <text evidence="1">The sequence shown here is derived from an EMBL/GenBank/DDBJ whole genome shotgun (WGS) entry which is preliminary data.</text>
</comment>
<dbReference type="RefSeq" id="WP_073098502.1">
    <property type="nucleotide sequence ID" value="NZ_QOVL01000005.1"/>
</dbReference>
<dbReference type="STRING" id="1122159.SAMN02745246_01388"/>
<dbReference type="AlphaFoldDB" id="A0A4Q0PNE9"/>